<keyword evidence="5" id="KW-1185">Reference proteome</keyword>
<feature type="domain" description="PPM-type phosphatase" evidence="3">
    <location>
        <begin position="118"/>
        <end position="340"/>
    </location>
</feature>
<proteinExistence type="predicted"/>
<sequence length="342" mass="35832">MGLLTIGAFARAVGLTPKALRLYDELGVLTPAAVDAESGYRFYEPSQVAHARLVSRLREIGMPLAEIRDVCALPPAEAAAAVEGFWQRVSADTAARAQLTSDLVTHLSGKDHKMSEFRFAAGIDPGTTREENEDQAYADENLIAVADGVRGPFGAAAAAAAIEALKAGPGADPLTALATSVAEADRAIRALSPDEEPVTTLTALLRRGSKLALVHIGDTRAYLLRNGELSLLTQDHTWVQGQVDQGKLAASEVAGHPQRALLVRALGWGDGVEADLALRTVAPGDRYLLCSDGLHTVVPRETLQSVLTSASAPDEAVEQLIAAAREAGAPDNIACAAYFSAA</sequence>
<dbReference type="EMBL" id="JAPNTZ010000015">
    <property type="protein sequence ID" value="MCY1143410.1"/>
    <property type="molecule type" value="Genomic_DNA"/>
</dbReference>
<dbReference type="SMART" id="SM00332">
    <property type="entry name" value="PP2Cc"/>
    <property type="match status" value="1"/>
</dbReference>
<accession>A0ABT4BC69</accession>
<evidence type="ECO:0000313" key="5">
    <source>
        <dbReference type="Proteomes" id="UP001151002"/>
    </source>
</evidence>
<dbReference type="InterPro" id="IPR000551">
    <property type="entry name" value="MerR-type_HTH_dom"/>
</dbReference>
<reference evidence="4" key="1">
    <citation type="submission" date="2022-11" db="EMBL/GenBank/DDBJ databases">
        <authorList>
            <person name="Somphong A."/>
            <person name="Phongsopitanun W."/>
        </authorList>
    </citation>
    <scope>NUCLEOTIDE SEQUENCE</scope>
    <source>
        <strain evidence="4">Pm04-4</strain>
    </source>
</reference>
<dbReference type="Proteomes" id="UP001151002">
    <property type="component" value="Unassembled WGS sequence"/>
</dbReference>
<dbReference type="InterPro" id="IPR036457">
    <property type="entry name" value="PPM-type-like_dom_sf"/>
</dbReference>
<organism evidence="4 5">
    <name type="scientific">Paractinoplanes pyxinae</name>
    <dbReference type="NCBI Taxonomy" id="2997416"/>
    <lineage>
        <taxon>Bacteria</taxon>
        <taxon>Bacillati</taxon>
        <taxon>Actinomycetota</taxon>
        <taxon>Actinomycetes</taxon>
        <taxon>Micromonosporales</taxon>
        <taxon>Micromonosporaceae</taxon>
        <taxon>Paractinoplanes</taxon>
    </lineage>
</organism>
<evidence type="ECO:0000259" key="2">
    <source>
        <dbReference type="PROSITE" id="PS50937"/>
    </source>
</evidence>
<dbReference type="PROSITE" id="PS51746">
    <property type="entry name" value="PPM_2"/>
    <property type="match status" value="1"/>
</dbReference>
<dbReference type="PROSITE" id="PS50937">
    <property type="entry name" value="HTH_MERR_2"/>
    <property type="match status" value="1"/>
</dbReference>
<dbReference type="Pfam" id="PF13672">
    <property type="entry name" value="PP2C_2"/>
    <property type="match status" value="1"/>
</dbReference>
<dbReference type="SUPFAM" id="SSF46955">
    <property type="entry name" value="Putative DNA-binding domain"/>
    <property type="match status" value="1"/>
</dbReference>
<dbReference type="SMART" id="SM00422">
    <property type="entry name" value="HTH_MERR"/>
    <property type="match status" value="1"/>
</dbReference>
<dbReference type="InterPro" id="IPR047057">
    <property type="entry name" value="MerR_fam"/>
</dbReference>
<evidence type="ECO:0000313" key="4">
    <source>
        <dbReference type="EMBL" id="MCY1143410.1"/>
    </source>
</evidence>
<dbReference type="SMART" id="SM00331">
    <property type="entry name" value="PP2C_SIG"/>
    <property type="match status" value="1"/>
</dbReference>
<evidence type="ECO:0000259" key="3">
    <source>
        <dbReference type="PROSITE" id="PS51746"/>
    </source>
</evidence>
<dbReference type="SUPFAM" id="SSF81606">
    <property type="entry name" value="PP2C-like"/>
    <property type="match status" value="1"/>
</dbReference>
<dbReference type="CDD" id="cd00143">
    <property type="entry name" value="PP2Cc"/>
    <property type="match status" value="1"/>
</dbReference>
<name>A0ABT4BC69_9ACTN</name>
<dbReference type="PANTHER" id="PTHR30204">
    <property type="entry name" value="REDOX-CYCLING DRUG-SENSING TRANSCRIPTIONAL ACTIVATOR SOXR"/>
    <property type="match status" value="1"/>
</dbReference>
<feature type="domain" description="HTH merR-type" evidence="2">
    <location>
        <begin position="3"/>
        <end position="73"/>
    </location>
</feature>
<gene>
    <name evidence="4" type="ORF">OWR29_35890</name>
</gene>
<dbReference type="Pfam" id="PF13411">
    <property type="entry name" value="MerR_1"/>
    <property type="match status" value="1"/>
</dbReference>
<dbReference type="Gene3D" id="3.60.40.10">
    <property type="entry name" value="PPM-type phosphatase domain"/>
    <property type="match status" value="1"/>
</dbReference>
<dbReference type="InterPro" id="IPR001932">
    <property type="entry name" value="PPM-type_phosphatase-like_dom"/>
</dbReference>
<dbReference type="PANTHER" id="PTHR30204:SF97">
    <property type="entry name" value="MERR FAMILY REGULATORY PROTEIN"/>
    <property type="match status" value="1"/>
</dbReference>
<evidence type="ECO:0000256" key="1">
    <source>
        <dbReference type="ARBA" id="ARBA00023125"/>
    </source>
</evidence>
<dbReference type="PROSITE" id="PS00552">
    <property type="entry name" value="HTH_MERR_1"/>
    <property type="match status" value="1"/>
</dbReference>
<dbReference type="Gene3D" id="1.10.1660.10">
    <property type="match status" value="1"/>
</dbReference>
<protein>
    <submittedName>
        <fullName evidence="4">MerR family transcriptional regulator</fullName>
    </submittedName>
</protein>
<keyword evidence="1" id="KW-0238">DNA-binding</keyword>
<dbReference type="RefSeq" id="WP_267567938.1">
    <property type="nucleotide sequence ID" value="NZ_JAPNTZ010000015.1"/>
</dbReference>
<dbReference type="InterPro" id="IPR009061">
    <property type="entry name" value="DNA-bd_dom_put_sf"/>
</dbReference>
<comment type="caution">
    <text evidence="4">The sequence shown here is derived from an EMBL/GenBank/DDBJ whole genome shotgun (WGS) entry which is preliminary data.</text>
</comment>